<dbReference type="EMBL" id="JAUSUY010000003">
    <property type="protein sequence ID" value="MDT3425369.1"/>
    <property type="molecule type" value="Genomic_DNA"/>
</dbReference>
<dbReference type="SMART" id="SM01204">
    <property type="entry name" value="FIST_C"/>
    <property type="match status" value="1"/>
</dbReference>
<keyword evidence="4" id="KW-1185">Reference proteome</keyword>
<reference evidence="3 4" key="1">
    <citation type="submission" date="2023-07" db="EMBL/GenBank/DDBJ databases">
        <title>Genomic Encyclopedia of Type Strains, Phase IV (KMG-IV): sequencing the most valuable type-strain genomes for metagenomic binning, comparative biology and taxonomic classification.</title>
        <authorList>
            <person name="Goeker M."/>
        </authorList>
    </citation>
    <scope>NUCLEOTIDE SEQUENCE [LARGE SCALE GENOMIC DNA]</scope>
    <source>
        <strain evidence="3 4">T98</strain>
    </source>
</reference>
<evidence type="ECO:0000259" key="2">
    <source>
        <dbReference type="SMART" id="SM01204"/>
    </source>
</evidence>
<dbReference type="Pfam" id="PF10442">
    <property type="entry name" value="FIST_C"/>
    <property type="match status" value="1"/>
</dbReference>
<accession>A0ABU3H3H2</accession>
<dbReference type="Pfam" id="PF08495">
    <property type="entry name" value="FIST"/>
    <property type="match status" value="1"/>
</dbReference>
<sequence length="351" mass="39361">MRAVRFTHADEAERYLAANAGEERSFVLFASVPQVQALSAKAPVRAILCSTAGEYTSQGYEEGVISGFEYRTDEAEVVEISSPPIRSLERLEQAYKKVAVNPEAFMLLLCDGMSGSEESILSTFFPMAPDFKIIGGSAGDNLEFKETFIFIGGRRVPNVAVLFSPSARTHILKENIYARTGTTLLVTQADVLRRTVYTFNNEPASAEYARLLGVDEAELAKHFINHPLGKEYQNDIFIASPMKVNEDRSITFYCELMANTFVHLLKPEDPLEVLRQTLTRAPDNPSFVFSIHCILRSLKLKQEDLWSGLDAQMLRYCRNTSGFVSYGEQYYRRHSNQTMVLLVLEEGGSTC</sequence>
<dbReference type="SMART" id="SM00897">
    <property type="entry name" value="FIST"/>
    <property type="match status" value="1"/>
</dbReference>
<proteinExistence type="predicted"/>
<evidence type="ECO:0000259" key="1">
    <source>
        <dbReference type="SMART" id="SM00897"/>
    </source>
</evidence>
<evidence type="ECO:0000313" key="4">
    <source>
        <dbReference type="Proteomes" id="UP001248709"/>
    </source>
</evidence>
<organism evidence="3 4">
    <name type="scientific">Paenibacillus forsythiae</name>
    <dbReference type="NCBI Taxonomy" id="365616"/>
    <lineage>
        <taxon>Bacteria</taxon>
        <taxon>Bacillati</taxon>
        <taxon>Bacillota</taxon>
        <taxon>Bacilli</taxon>
        <taxon>Bacillales</taxon>
        <taxon>Paenibacillaceae</taxon>
        <taxon>Paenibacillus</taxon>
    </lineage>
</organism>
<dbReference type="PANTHER" id="PTHR40252:SF2">
    <property type="entry name" value="BLR0328 PROTEIN"/>
    <property type="match status" value="1"/>
</dbReference>
<dbReference type="PANTHER" id="PTHR40252">
    <property type="entry name" value="BLR0328 PROTEIN"/>
    <property type="match status" value="1"/>
</dbReference>
<dbReference type="Proteomes" id="UP001248709">
    <property type="component" value="Unassembled WGS sequence"/>
</dbReference>
<name>A0ABU3H3H2_9BACL</name>
<dbReference type="RefSeq" id="WP_025702172.1">
    <property type="nucleotide sequence ID" value="NZ_JAUSUY010000003.1"/>
</dbReference>
<protein>
    <recommendedName>
        <fullName evidence="5">FIST domain containing protein</fullName>
    </recommendedName>
</protein>
<evidence type="ECO:0000313" key="3">
    <source>
        <dbReference type="EMBL" id="MDT3425369.1"/>
    </source>
</evidence>
<feature type="domain" description="FIST" evidence="1">
    <location>
        <begin position="24"/>
        <end position="203"/>
    </location>
</feature>
<comment type="caution">
    <text evidence="3">The sequence shown here is derived from an EMBL/GenBank/DDBJ whole genome shotgun (WGS) entry which is preliminary data.</text>
</comment>
<dbReference type="InterPro" id="IPR019494">
    <property type="entry name" value="FIST_C"/>
</dbReference>
<feature type="domain" description="FIST C-domain" evidence="2">
    <location>
        <begin position="204"/>
        <end position="332"/>
    </location>
</feature>
<dbReference type="InterPro" id="IPR013702">
    <property type="entry name" value="FIST_domain_N"/>
</dbReference>
<gene>
    <name evidence="3" type="ORF">J2Z22_000885</name>
</gene>
<evidence type="ECO:0008006" key="5">
    <source>
        <dbReference type="Google" id="ProtNLM"/>
    </source>
</evidence>